<name>A0A238H138_9BURK</name>
<evidence type="ECO:0000313" key="1">
    <source>
        <dbReference type="EMBL" id="SMF98930.1"/>
    </source>
</evidence>
<sequence length="38" mass="4474">MGYHLVSFAKFVCRTIQRESMRQNFNTYETTVSSVVDK</sequence>
<proteinExistence type="predicted"/>
<dbReference type="EMBL" id="FXAN01000036">
    <property type="protein sequence ID" value="SMF98930.1"/>
    <property type="molecule type" value="Genomic_DNA"/>
</dbReference>
<reference evidence="1 2" key="1">
    <citation type="submission" date="2017-04" db="EMBL/GenBank/DDBJ databases">
        <authorList>
            <person name="Afonso C.L."/>
            <person name="Miller P.J."/>
            <person name="Scott M.A."/>
            <person name="Spackman E."/>
            <person name="Goraichik I."/>
            <person name="Dimitrov K.M."/>
            <person name="Suarez D.L."/>
            <person name="Swayne D.E."/>
        </authorList>
    </citation>
    <scope>NUCLEOTIDE SEQUENCE [LARGE SCALE GENOMIC DNA]</scope>
    <source>
        <strain evidence="1">LMG 28154</strain>
    </source>
</reference>
<organism evidence="1 2">
    <name type="scientific">Burkholderia singularis</name>
    <dbReference type="NCBI Taxonomy" id="1503053"/>
    <lineage>
        <taxon>Bacteria</taxon>
        <taxon>Pseudomonadati</taxon>
        <taxon>Pseudomonadota</taxon>
        <taxon>Betaproteobacteria</taxon>
        <taxon>Burkholderiales</taxon>
        <taxon>Burkholderiaceae</taxon>
        <taxon>Burkholderia</taxon>
        <taxon>pseudomallei group</taxon>
    </lineage>
</organism>
<protein>
    <submittedName>
        <fullName evidence="1">Uncharacterized protein</fullName>
    </submittedName>
</protein>
<gene>
    <name evidence="1" type="ORF">BSIN_2146</name>
</gene>
<accession>A0A238H138</accession>
<dbReference type="AlphaFoldDB" id="A0A238H138"/>
<dbReference type="Proteomes" id="UP000198460">
    <property type="component" value="Unassembled WGS sequence"/>
</dbReference>
<evidence type="ECO:0000313" key="2">
    <source>
        <dbReference type="Proteomes" id="UP000198460"/>
    </source>
</evidence>